<dbReference type="InterPro" id="IPR023214">
    <property type="entry name" value="HAD_sf"/>
</dbReference>
<organism evidence="1 2">
    <name type="scientific">Cytobacillus horneckiae</name>
    <dbReference type="NCBI Taxonomy" id="549687"/>
    <lineage>
        <taxon>Bacteria</taxon>
        <taxon>Bacillati</taxon>
        <taxon>Bacillota</taxon>
        <taxon>Bacilli</taxon>
        <taxon>Bacillales</taxon>
        <taxon>Bacillaceae</taxon>
        <taxon>Cytobacillus</taxon>
    </lineage>
</organism>
<dbReference type="InterPro" id="IPR006439">
    <property type="entry name" value="HAD-SF_hydro_IA"/>
</dbReference>
<dbReference type="InterPro" id="IPR036412">
    <property type="entry name" value="HAD-like_sf"/>
</dbReference>
<name>A0A2N0ZHM5_9BACI</name>
<evidence type="ECO:0000313" key="1">
    <source>
        <dbReference type="EMBL" id="PKG28996.1"/>
    </source>
</evidence>
<evidence type="ECO:0000313" key="2">
    <source>
        <dbReference type="Proteomes" id="UP000233343"/>
    </source>
</evidence>
<evidence type="ECO:0008006" key="3">
    <source>
        <dbReference type="Google" id="ProtNLM"/>
    </source>
</evidence>
<dbReference type="PANTHER" id="PTHR18901:SF38">
    <property type="entry name" value="PSEUDOURIDINE-5'-PHOSPHATASE"/>
    <property type="match status" value="1"/>
</dbReference>
<keyword evidence="2" id="KW-1185">Reference proteome</keyword>
<proteinExistence type="predicted"/>
<accession>A0A2N0ZHM5</accession>
<sequence length="307" mass="35568">MKTNKENLFICKAIWTSVLLTRYISYLAKDFHITLKILAFYEPKKSHIFYSMRFFSRYQELYYLVLIFSRERFFITINGKFSIMRTKGGACLKKLVIFDFDGTIIDTESYWYKAYRDVIQKQYNFDLPLAMFSRCIGTTDSVLFEYLESEISESMNRQKINQDVDEFFLDISKDITVRKGVENLLIKLTEAGCILAIASSSKREWIRQYLEAFQLSSYFSLIKGKEDVLDVKPDPALYLAVLEELEIKPEEALVIEDSINGSTAALRAGIDCIVVTNPVTEHMAFDSSIPTYSCFTEMTLNCCFEKA</sequence>
<dbReference type="Proteomes" id="UP000233343">
    <property type="component" value="Unassembled WGS sequence"/>
</dbReference>
<dbReference type="PRINTS" id="PR00413">
    <property type="entry name" value="HADHALOGNASE"/>
</dbReference>
<dbReference type="SFLD" id="SFLDG01129">
    <property type="entry name" value="C1.5:_HAD__Beta-PGM__Phosphata"/>
    <property type="match status" value="1"/>
</dbReference>
<dbReference type="SFLD" id="SFLDS00003">
    <property type="entry name" value="Haloacid_Dehalogenase"/>
    <property type="match status" value="1"/>
</dbReference>
<dbReference type="PANTHER" id="PTHR18901">
    <property type="entry name" value="2-DEOXYGLUCOSE-6-PHOSPHATE PHOSPHATASE 2"/>
    <property type="match status" value="1"/>
</dbReference>
<dbReference type="InterPro" id="IPR041492">
    <property type="entry name" value="HAD_2"/>
</dbReference>
<dbReference type="EMBL" id="PISD01000020">
    <property type="protein sequence ID" value="PKG28996.1"/>
    <property type="molecule type" value="Genomic_DNA"/>
</dbReference>
<dbReference type="AlphaFoldDB" id="A0A2N0ZHM5"/>
<comment type="caution">
    <text evidence="1">The sequence shown here is derived from an EMBL/GenBank/DDBJ whole genome shotgun (WGS) entry which is preliminary data.</text>
</comment>
<dbReference type="NCBIfam" id="TIGR01509">
    <property type="entry name" value="HAD-SF-IA-v3"/>
    <property type="match status" value="1"/>
</dbReference>
<dbReference type="SUPFAM" id="SSF56784">
    <property type="entry name" value="HAD-like"/>
    <property type="match status" value="1"/>
</dbReference>
<protein>
    <recommendedName>
        <fullName evidence="3">HAD family hydrolase</fullName>
    </recommendedName>
</protein>
<dbReference type="Pfam" id="PF13419">
    <property type="entry name" value="HAD_2"/>
    <property type="match status" value="1"/>
</dbReference>
<dbReference type="Gene3D" id="1.10.150.240">
    <property type="entry name" value="Putative phosphatase, domain 2"/>
    <property type="match status" value="1"/>
</dbReference>
<gene>
    <name evidence="1" type="ORF">CWS20_10785</name>
</gene>
<dbReference type="InterPro" id="IPR023198">
    <property type="entry name" value="PGP-like_dom2"/>
</dbReference>
<reference evidence="1 2" key="1">
    <citation type="journal article" date="2010" name="Int. J. Syst. Evol. Microbiol.">
        <title>Bacillus horneckiae sp. nov., isolated from a spacecraft-assembly clean room.</title>
        <authorList>
            <person name="Vaishampayan P."/>
            <person name="Probst A."/>
            <person name="Krishnamurthi S."/>
            <person name="Ghosh S."/>
            <person name="Osman S."/>
            <person name="McDowall A."/>
            <person name="Ruckmani A."/>
            <person name="Mayilraj S."/>
            <person name="Venkateswaran K."/>
        </authorList>
    </citation>
    <scope>NUCLEOTIDE SEQUENCE [LARGE SCALE GENOMIC DNA]</scope>
    <source>
        <strain evidence="2">1PO1SC</strain>
    </source>
</reference>
<dbReference type="Gene3D" id="3.40.50.1000">
    <property type="entry name" value="HAD superfamily/HAD-like"/>
    <property type="match status" value="1"/>
</dbReference>